<feature type="binding site" evidence="19">
    <location>
        <position position="358"/>
    </location>
    <ligand>
        <name>Zn(2+)</name>
        <dbReference type="ChEBI" id="CHEBI:29105"/>
        <label>1</label>
    </ligand>
</feature>
<keyword evidence="6 20" id="KW-0349">Heme</keyword>
<dbReference type="Gene3D" id="3.10.120.10">
    <property type="entry name" value="Cytochrome b5-like heme/steroid binding domain"/>
    <property type="match status" value="1"/>
</dbReference>
<dbReference type="EC" id="1.-.-.-" evidence="18"/>
<feature type="domain" description="Cytochrome b5 heme-binding" evidence="23">
    <location>
        <begin position="6"/>
        <end position="85"/>
    </location>
</feature>
<dbReference type="GO" id="GO:0005506">
    <property type="term" value="F:iron ion binding"/>
    <property type="evidence" value="ECO:0007669"/>
    <property type="project" value="UniProtKB-UniRule"/>
</dbReference>
<keyword evidence="13 18" id="KW-0560">Oxidoreductase</keyword>
<evidence type="ECO:0000256" key="9">
    <source>
        <dbReference type="ARBA" id="ARBA00022824"/>
    </source>
</evidence>
<protein>
    <recommendedName>
        <fullName evidence="18">Ceramide very long chain fatty acid hydroxylase</fullName>
        <ecNumber evidence="18">1.-.-.-</ecNumber>
    </recommendedName>
</protein>
<comment type="pathway">
    <text evidence="2">Sphingolipid metabolism.</text>
</comment>
<dbReference type="PRINTS" id="PR00363">
    <property type="entry name" value="CYTOCHROMEB5"/>
</dbReference>
<dbReference type="InterPro" id="IPR006694">
    <property type="entry name" value="Fatty_acid_hydroxylase"/>
</dbReference>
<dbReference type="PROSITE" id="PS50255">
    <property type="entry name" value="CYTOCHROME_B5_2"/>
    <property type="match status" value="1"/>
</dbReference>
<dbReference type="GO" id="GO:0006633">
    <property type="term" value="P:fatty acid biosynthetic process"/>
    <property type="evidence" value="ECO:0007669"/>
    <property type="project" value="UniProtKB-KW"/>
</dbReference>
<evidence type="ECO:0000259" key="23">
    <source>
        <dbReference type="PROSITE" id="PS50255"/>
    </source>
</evidence>
<evidence type="ECO:0000256" key="15">
    <source>
        <dbReference type="ARBA" id="ARBA00023098"/>
    </source>
</evidence>
<dbReference type="AlphaFoldDB" id="A0AAN6ETB4"/>
<dbReference type="PANTHER" id="PTHR12863">
    <property type="entry name" value="FATTY ACID HYDROXYLASE"/>
    <property type="match status" value="1"/>
</dbReference>
<feature type="binding site" evidence="19">
    <location>
        <position position="260"/>
    </location>
    <ligand>
        <name>Zn(2+)</name>
        <dbReference type="ChEBI" id="CHEBI:29105"/>
        <label>1</label>
    </ligand>
</feature>
<comment type="similarity">
    <text evidence="4 18">Belongs to the sterol desaturase family. SCS7 subfamily.</text>
</comment>
<evidence type="ECO:0000256" key="13">
    <source>
        <dbReference type="ARBA" id="ARBA00023002"/>
    </source>
</evidence>
<feature type="binding site" description="axial binding residue" evidence="20">
    <location>
        <position position="41"/>
    </location>
    <ligand>
        <name>heme</name>
        <dbReference type="ChEBI" id="CHEBI:30413"/>
    </ligand>
    <ligandPart>
        <name>Fe</name>
        <dbReference type="ChEBI" id="CHEBI:18248"/>
    </ligandPart>
</feature>
<evidence type="ECO:0000256" key="21">
    <source>
        <dbReference type="SAM" id="MobiDB-lite"/>
    </source>
</evidence>
<comment type="caution">
    <text evidence="24">The sequence shown here is derived from an EMBL/GenBank/DDBJ whole genome shotgun (WGS) entry which is preliminary data.</text>
</comment>
<organism evidence="24 25">
    <name type="scientific">Exophiala dermatitidis</name>
    <name type="common">Black yeast-like fungus</name>
    <name type="synonym">Wangiella dermatitidis</name>
    <dbReference type="NCBI Taxonomy" id="5970"/>
    <lineage>
        <taxon>Eukaryota</taxon>
        <taxon>Fungi</taxon>
        <taxon>Dikarya</taxon>
        <taxon>Ascomycota</taxon>
        <taxon>Pezizomycotina</taxon>
        <taxon>Eurotiomycetes</taxon>
        <taxon>Chaetothyriomycetidae</taxon>
        <taxon>Chaetothyriales</taxon>
        <taxon>Herpotrichiellaceae</taxon>
        <taxon>Exophiala</taxon>
    </lineage>
</organism>
<feature type="binding site" evidence="19">
    <location>
        <position position="361"/>
    </location>
    <ligand>
        <name>Zn(2+)</name>
        <dbReference type="ChEBI" id="CHEBI:29105"/>
        <label>1</label>
    </ligand>
</feature>
<dbReference type="SMART" id="SM01117">
    <property type="entry name" value="Cyt-b5"/>
    <property type="match status" value="1"/>
</dbReference>
<evidence type="ECO:0000256" key="4">
    <source>
        <dbReference type="ARBA" id="ARBA00005747"/>
    </source>
</evidence>
<keyword evidence="12 22" id="KW-1133">Transmembrane helix</keyword>
<comment type="subcellular location">
    <subcellularLocation>
        <location evidence="1">Endoplasmic reticulum membrane</location>
        <topology evidence="1">Multi-pass membrane protein</topology>
    </subcellularLocation>
</comment>
<feature type="binding site" evidence="19">
    <location>
        <position position="282"/>
    </location>
    <ligand>
        <name>Zn(2+)</name>
        <dbReference type="ChEBI" id="CHEBI:29105"/>
        <label>1</label>
    </ligand>
</feature>
<evidence type="ECO:0000313" key="24">
    <source>
        <dbReference type="EMBL" id="KAJ8991221.1"/>
    </source>
</evidence>
<keyword evidence="9 18" id="KW-0256">Endoplasmic reticulum</keyword>
<feature type="binding site" evidence="19">
    <location>
        <position position="279"/>
    </location>
    <ligand>
        <name>Zn(2+)</name>
        <dbReference type="ChEBI" id="CHEBI:29105"/>
        <label>1</label>
    </ligand>
</feature>
<feature type="transmembrane region" description="Helical" evidence="22">
    <location>
        <begin position="292"/>
        <end position="310"/>
    </location>
</feature>
<feature type="binding site" description="axial binding residue" evidence="20">
    <location>
        <position position="68"/>
    </location>
    <ligand>
        <name>heme</name>
        <dbReference type="ChEBI" id="CHEBI:30413"/>
    </ligand>
    <ligandPart>
        <name>Fe</name>
        <dbReference type="ChEBI" id="CHEBI:18248"/>
    </ligandPart>
</feature>
<gene>
    <name evidence="24" type="primary">SCS7</name>
    <name evidence="24" type="ORF">HRR80_004566</name>
</gene>
<name>A0AAN6ETB4_EXODE</name>
<reference evidence="24" key="1">
    <citation type="submission" date="2023-01" db="EMBL/GenBank/DDBJ databases">
        <title>Exophiala dermititidis isolated from Cystic Fibrosis Patient.</title>
        <authorList>
            <person name="Kurbessoian T."/>
            <person name="Crocker A."/>
            <person name="Murante D."/>
            <person name="Hogan D.A."/>
            <person name="Stajich J.E."/>
        </authorList>
    </citation>
    <scope>NUCLEOTIDE SEQUENCE</scope>
    <source>
        <strain evidence="24">Ex8</strain>
    </source>
</reference>
<dbReference type="SUPFAM" id="SSF55856">
    <property type="entry name" value="Cytochrome b5-like heme/steroid binding domain"/>
    <property type="match status" value="1"/>
</dbReference>
<dbReference type="PROSITE" id="PS00191">
    <property type="entry name" value="CYTOCHROME_B5_1"/>
    <property type="match status" value="1"/>
</dbReference>
<evidence type="ECO:0000313" key="25">
    <source>
        <dbReference type="Proteomes" id="UP001161757"/>
    </source>
</evidence>
<evidence type="ECO:0000256" key="12">
    <source>
        <dbReference type="ARBA" id="ARBA00022989"/>
    </source>
</evidence>
<dbReference type="GO" id="GO:0080132">
    <property type="term" value="F:fatty acid 2-hydroxylase activity"/>
    <property type="evidence" value="ECO:0007669"/>
    <property type="project" value="InterPro"/>
</dbReference>
<keyword evidence="5 18" id="KW-0444">Lipid biosynthesis</keyword>
<comment type="function">
    <text evidence="18">Ceramide hydroxylase involved in the hydroxylation of sphingolipid-associated very long chain fatty acids. Postulated to hydroxylate the very long chain fatty acid of dihydroceramides and phytoceramides at C-2.</text>
</comment>
<feature type="binding site" evidence="19">
    <location>
        <position position="255"/>
    </location>
    <ligand>
        <name>Zn(2+)</name>
        <dbReference type="ChEBI" id="CHEBI:29105"/>
        <label>1</label>
    </ligand>
</feature>
<keyword evidence="14 18" id="KW-0408">Iron</keyword>
<dbReference type="InterPro" id="IPR036400">
    <property type="entry name" value="Cyt_B5-like_heme/steroid_sf"/>
</dbReference>
<dbReference type="InterPro" id="IPR018506">
    <property type="entry name" value="Cyt_B5_heme-BS"/>
</dbReference>
<dbReference type="PIRSF" id="PIRSF005149">
    <property type="entry name" value="IPC-B_HD"/>
    <property type="match status" value="1"/>
</dbReference>
<evidence type="ECO:0000256" key="22">
    <source>
        <dbReference type="SAM" id="Phobius"/>
    </source>
</evidence>
<feature type="transmembrane region" description="Helical" evidence="22">
    <location>
        <begin position="207"/>
        <end position="225"/>
    </location>
</feature>
<evidence type="ECO:0000256" key="11">
    <source>
        <dbReference type="ARBA" id="ARBA00022833"/>
    </source>
</evidence>
<dbReference type="PANTHER" id="PTHR12863:SF1">
    <property type="entry name" value="FATTY ACID 2-HYDROXYLASE"/>
    <property type="match status" value="1"/>
</dbReference>
<evidence type="ECO:0000256" key="17">
    <source>
        <dbReference type="ARBA" id="ARBA00023160"/>
    </source>
</evidence>
<evidence type="ECO:0000256" key="2">
    <source>
        <dbReference type="ARBA" id="ARBA00004991"/>
    </source>
</evidence>
<evidence type="ECO:0000256" key="20">
    <source>
        <dbReference type="PIRSR" id="PIRSR005149-50"/>
    </source>
</evidence>
<evidence type="ECO:0000256" key="1">
    <source>
        <dbReference type="ARBA" id="ARBA00004477"/>
    </source>
</evidence>
<evidence type="ECO:0000256" key="16">
    <source>
        <dbReference type="ARBA" id="ARBA00023136"/>
    </source>
</evidence>
<evidence type="ECO:0000256" key="14">
    <source>
        <dbReference type="ARBA" id="ARBA00023004"/>
    </source>
</evidence>
<dbReference type="Proteomes" id="UP001161757">
    <property type="component" value="Unassembled WGS sequence"/>
</dbReference>
<keyword evidence="7 22" id="KW-0812">Transmembrane</keyword>
<evidence type="ECO:0000256" key="3">
    <source>
        <dbReference type="ARBA" id="ARBA00005189"/>
    </source>
</evidence>
<feature type="binding site" evidence="19">
    <location>
        <position position="343"/>
    </location>
    <ligand>
        <name>Zn(2+)</name>
        <dbReference type="ChEBI" id="CHEBI:29105"/>
        <label>1</label>
    </ligand>
</feature>
<keyword evidence="15 18" id="KW-0443">Lipid metabolism</keyword>
<feature type="transmembrane region" description="Helical" evidence="22">
    <location>
        <begin position="237"/>
        <end position="254"/>
    </location>
</feature>
<keyword evidence="17 18" id="KW-0275">Fatty acid biosynthesis</keyword>
<keyword evidence="11 19" id="KW-0862">Zinc</keyword>
<keyword evidence="8 18" id="KW-0479">Metal-binding</keyword>
<feature type="transmembrane region" description="Helical" evidence="22">
    <location>
        <begin position="316"/>
        <end position="335"/>
    </location>
</feature>
<dbReference type="Pfam" id="PF04116">
    <property type="entry name" value="FA_hydroxylase"/>
    <property type="match status" value="1"/>
</dbReference>
<feature type="binding site" evidence="19">
    <location>
        <position position="362"/>
    </location>
    <ligand>
        <name>Zn(2+)</name>
        <dbReference type="ChEBI" id="CHEBI:29105"/>
        <label>1</label>
    </ligand>
</feature>
<comment type="pathway">
    <text evidence="3">Lipid metabolism.</text>
</comment>
<comment type="cofactor">
    <cofactor evidence="18 19">
        <name>Zn(2+)</name>
        <dbReference type="ChEBI" id="CHEBI:29105"/>
    </cofactor>
    <text evidence="18 19">Binds 2 Zn(2+) ions per subunit that likely form a catalytic dimetal center.</text>
</comment>
<evidence type="ECO:0000256" key="18">
    <source>
        <dbReference type="PIRNR" id="PIRNR005149"/>
    </source>
</evidence>
<keyword evidence="10 18" id="KW-0276">Fatty acid metabolism</keyword>
<evidence type="ECO:0000256" key="8">
    <source>
        <dbReference type="ARBA" id="ARBA00022723"/>
    </source>
</evidence>
<feature type="region of interest" description="Disordered" evidence="21">
    <location>
        <begin position="118"/>
        <end position="148"/>
    </location>
</feature>
<evidence type="ECO:0000256" key="7">
    <source>
        <dbReference type="ARBA" id="ARBA00022692"/>
    </source>
</evidence>
<comment type="cofactor">
    <cofactor evidence="20">
        <name>Fe cation</name>
        <dbReference type="ChEBI" id="CHEBI:24875"/>
    </cofactor>
</comment>
<feature type="binding site" evidence="19">
    <location>
        <position position="339"/>
    </location>
    <ligand>
        <name>Zn(2+)</name>
        <dbReference type="ChEBI" id="CHEBI:29105"/>
        <label>1</label>
    </ligand>
</feature>
<evidence type="ECO:0000256" key="10">
    <source>
        <dbReference type="ARBA" id="ARBA00022832"/>
    </source>
</evidence>
<dbReference type="GO" id="GO:0020037">
    <property type="term" value="F:heme binding"/>
    <property type="evidence" value="ECO:0007669"/>
    <property type="project" value="InterPro"/>
</dbReference>
<proteinExistence type="inferred from homology"/>
<dbReference type="GO" id="GO:0005789">
    <property type="term" value="C:endoplasmic reticulum membrane"/>
    <property type="evidence" value="ECO:0007669"/>
    <property type="project" value="UniProtKB-SubCell"/>
</dbReference>
<accession>A0AAN6ETB4</accession>
<evidence type="ECO:0000256" key="6">
    <source>
        <dbReference type="ARBA" id="ARBA00022617"/>
    </source>
</evidence>
<evidence type="ECO:0000256" key="19">
    <source>
        <dbReference type="PIRSR" id="PIRSR005149-1"/>
    </source>
</evidence>
<keyword evidence="16 18" id="KW-0472">Membrane</keyword>
<dbReference type="FunFam" id="3.10.120.10:FF:000002">
    <property type="entry name" value="Cytochrome b5 type B"/>
    <property type="match status" value="1"/>
</dbReference>
<dbReference type="InterPro" id="IPR014430">
    <property type="entry name" value="Scs7"/>
</dbReference>
<dbReference type="Pfam" id="PF00173">
    <property type="entry name" value="Cyt-b5"/>
    <property type="match status" value="1"/>
</dbReference>
<dbReference type="EMBL" id="JAJGCB010000008">
    <property type="protein sequence ID" value="KAJ8991221.1"/>
    <property type="molecule type" value="Genomic_DNA"/>
</dbReference>
<sequence>MPGRTLPTITRAEVEAHNTKKSCYVTIGERVFDVTDFVDDHPGGGDLILQYAGKDVKQIMEDEVSHFHSDAAYEILEESLVGFVPTDAVLKAAVKSSHPDQVVPLPATKEGNEQLEAAGVETAELPTRPVFESTGMSSEEDLSKDTDPDADWKTHKFLDLNRPLFPQMLFGKFSKEFYLEQVHRPRHYRGGDSAPLFGNFMEPLSKTAWYVVPALWLPPVIYGSYLGISHLPGLQGPAYWCLGLFLWTLVEYLLHRFLFHVDYYLPDHSVFLTLHFLLHGIHHYLPMDKYRLVMPPALFLILATPFYHLAHFVFSYNWYAAITVFSGGIFGYICYDCTHYWLHHHQLPSYIRDLKKYHLAHHYQNFELGFGVTSKFWDLIWGTELKYVKPVKTS</sequence>
<feature type="binding site" evidence="19">
    <location>
        <position position="283"/>
    </location>
    <ligand>
        <name>Zn(2+)</name>
        <dbReference type="ChEBI" id="CHEBI:29105"/>
        <label>1</label>
    </ligand>
</feature>
<evidence type="ECO:0000256" key="5">
    <source>
        <dbReference type="ARBA" id="ARBA00022516"/>
    </source>
</evidence>
<dbReference type="InterPro" id="IPR001199">
    <property type="entry name" value="Cyt_B5-like_heme/steroid-bd"/>
</dbReference>